<dbReference type="EMBL" id="CM000881">
    <property type="protein sequence ID" value="PNT73484.1"/>
    <property type="molecule type" value="Genomic_DNA"/>
</dbReference>
<protein>
    <submittedName>
        <fullName evidence="2 3">Uncharacterized protein</fullName>
    </submittedName>
</protein>
<gene>
    <name evidence="2" type="ORF">BRADI_2g59093v3</name>
</gene>
<dbReference type="Proteomes" id="UP000008810">
    <property type="component" value="Chromosome 2"/>
</dbReference>
<dbReference type="EnsemblPlants" id="PNT73485">
    <property type="protein sequence ID" value="PNT73485"/>
    <property type="gene ID" value="BRADI_2g59093v3"/>
</dbReference>
<evidence type="ECO:0000256" key="1">
    <source>
        <dbReference type="SAM" id="MobiDB-lite"/>
    </source>
</evidence>
<feature type="region of interest" description="Disordered" evidence="1">
    <location>
        <begin position="1"/>
        <end position="21"/>
    </location>
</feature>
<dbReference type="Gramene" id="PNT73485">
    <property type="protein sequence ID" value="PNT73485"/>
    <property type="gene ID" value="BRADI_2g59093v3"/>
</dbReference>
<dbReference type="EnsemblPlants" id="PNT73484">
    <property type="protein sequence ID" value="PNT73484"/>
    <property type="gene ID" value="BRADI_2g59093v3"/>
</dbReference>
<reference evidence="2 3" key="1">
    <citation type="journal article" date="2010" name="Nature">
        <title>Genome sequencing and analysis of the model grass Brachypodium distachyon.</title>
        <authorList>
            <consortium name="International Brachypodium Initiative"/>
        </authorList>
    </citation>
    <scope>NUCLEOTIDE SEQUENCE [LARGE SCALE GENOMIC DNA]</scope>
    <source>
        <strain evidence="2 3">Bd21</strain>
    </source>
</reference>
<feature type="non-terminal residue" evidence="2">
    <location>
        <position position="1"/>
    </location>
</feature>
<sequence length="221" mass="24173">NNIVPPKQNKKQGCSKFPRPHGLTAAVPRLLHHRRGGTSSTEYVLDPRSCASPGGDPQGLLRPRPWGGWCHRFTRASQVLRRGPHQLLLRGVGDASVDVARLSDHLHAGGGAAIEPLGSNEPNEKGLRKRTPGLGMRAGVCNRPKENGLDREHGDGLCRDGRTFSGCIGAYYYGISDPATTVAIAMDLYLTHTPYDPCKGLSFTIKKRDNYRLWTVSLSWT</sequence>
<reference evidence="2" key="2">
    <citation type="submission" date="2017-06" db="EMBL/GenBank/DDBJ databases">
        <title>WGS assembly of Brachypodium distachyon.</title>
        <authorList>
            <consortium name="The International Brachypodium Initiative"/>
            <person name="Lucas S."/>
            <person name="Harmon-Smith M."/>
            <person name="Lail K."/>
            <person name="Tice H."/>
            <person name="Grimwood J."/>
            <person name="Bruce D."/>
            <person name="Barry K."/>
            <person name="Shu S."/>
            <person name="Lindquist E."/>
            <person name="Wang M."/>
            <person name="Pitluck S."/>
            <person name="Vogel J.P."/>
            <person name="Garvin D.F."/>
            <person name="Mockler T.C."/>
            <person name="Schmutz J."/>
            <person name="Rokhsar D."/>
            <person name="Bevan M.W."/>
        </authorList>
    </citation>
    <scope>NUCLEOTIDE SEQUENCE</scope>
    <source>
        <strain evidence="2">Bd21</strain>
    </source>
</reference>
<feature type="region of interest" description="Disordered" evidence="1">
    <location>
        <begin position="33"/>
        <end position="58"/>
    </location>
</feature>
<name>A0A2K2DGS9_BRADI</name>
<evidence type="ECO:0000313" key="3">
    <source>
        <dbReference type="EnsemblPlants" id="PNT73484"/>
    </source>
</evidence>
<reference evidence="3" key="3">
    <citation type="submission" date="2018-08" db="UniProtKB">
        <authorList>
            <consortium name="EnsemblPlants"/>
        </authorList>
    </citation>
    <scope>IDENTIFICATION</scope>
    <source>
        <strain evidence="3">cv. Bd21</strain>
    </source>
</reference>
<feature type="region of interest" description="Disordered" evidence="1">
    <location>
        <begin position="110"/>
        <end position="139"/>
    </location>
</feature>
<keyword evidence="4" id="KW-1185">Reference proteome</keyword>
<dbReference type="Gramene" id="PNT73484">
    <property type="protein sequence ID" value="PNT73484"/>
    <property type="gene ID" value="BRADI_2g59093v3"/>
</dbReference>
<proteinExistence type="predicted"/>
<organism evidence="2">
    <name type="scientific">Brachypodium distachyon</name>
    <name type="common">Purple false brome</name>
    <name type="synonym">Trachynia distachya</name>
    <dbReference type="NCBI Taxonomy" id="15368"/>
    <lineage>
        <taxon>Eukaryota</taxon>
        <taxon>Viridiplantae</taxon>
        <taxon>Streptophyta</taxon>
        <taxon>Embryophyta</taxon>
        <taxon>Tracheophyta</taxon>
        <taxon>Spermatophyta</taxon>
        <taxon>Magnoliopsida</taxon>
        <taxon>Liliopsida</taxon>
        <taxon>Poales</taxon>
        <taxon>Poaceae</taxon>
        <taxon>BOP clade</taxon>
        <taxon>Pooideae</taxon>
        <taxon>Stipodae</taxon>
        <taxon>Brachypodieae</taxon>
        <taxon>Brachypodium</taxon>
    </lineage>
</organism>
<dbReference type="EMBL" id="CM000881">
    <property type="protein sequence ID" value="PNT73485.1"/>
    <property type="molecule type" value="Genomic_DNA"/>
</dbReference>
<dbReference type="InParanoid" id="A0A2K2DGS9"/>
<accession>A0A2K2DGS9</accession>
<dbReference type="AlphaFoldDB" id="A0A2K2DGS9"/>
<evidence type="ECO:0000313" key="2">
    <source>
        <dbReference type="EMBL" id="PNT73485.1"/>
    </source>
</evidence>
<evidence type="ECO:0000313" key="4">
    <source>
        <dbReference type="Proteomes" id="UP000008810"/>
    </source>
</evidence>